<accession>D0R016</accession>
<protein>
    <submittedName>
        <fullName evidence="2">Uncharacterized protein</fullName>
    </submittedName>
</protein>
<geneLocation type="mitochondrion" evidence="2"/>
<feature type="region of interest" description="Disordered" evidence="1">
    <location>
        <begin position="80"/>
        <end position="100"/>
    </location>
</feature>
<keyword evidence="2" id="KW-0496">Mitochondrion</keyword>
<evidence type="ECO:0000313" key="2">
    <source>
        <dbReference type="EMBL" id="ACR19353.1"/>
    </source>
</evidence>
<gene>
    <name evidence="2" type="ORF">PlpuMp16</name>
</gene>
<dbReference type="EMBL" id="FJ999996">
    <property type="protein sequence ID" value="ACR19353.1"/>
    <property type="molecule type" value="Genomic_DNA"/>
</dbReference>
<dbReference type="RefSeq" id="YP_003275969.1">
    <property type="nucleotide sequence ID" value="NC_013444.1"/>
</dbReference>
<name>D0R016_9MARC</name>
<proteinExistence type="predicted"/>
<organism evidence="2">
    <name type="scientific">Pleurozia purpurea</name>
    <dbReference type="NCBI Taxonomy" id="280637"/>
    <lineage>
        <taxon>Eukaryota</taxon>
        <taxon>Viridiplantae</taxon>
        <taxon>Streptophyta</taxon>
        <taxon>Embryophyta</taxon>
        <taxon>Marchantiophyta</taxon>
        <taxon>Jungermanniopsida</taxon>
        <taxon>Metzgeriidae</taxon>
        <taxon>Pleuroziales</taxon>
        <taxon>Pleuroziaceae</taxon>
        <taxon>Pleurozia</taxon>
    </lineage>
</organism>
<reference evidence="2" key="1">
    <citation type="journal article" date="2009" name="Curr. Genet.">
        <title>The complete mitochondrial genome sequence of the liverwort Pleurozia purpurea reveals extremely conservative mitochondrial genome evolution in liverworts.</title>
        <authorList>
            <person name="Wang B."/>
            <person name="Xue J."/>
            <person name="Li L."/>
            <person name="Liu Y."/>
            <person name="Qiu Y.L."/>
        </authorList>
    </citation>
    <scope>NUCLEOTIDE SEQUENCE</scope>
</reference>
<evidence type="ECO:0000256" key="1">
    <source>
        <dbReference type="SAM" id="MobiDB-lite"/>
    </source>
</evidence>
<dbReference type="GeneID" id="8542268"/>
<sequence>MTDVGNEARYKSRIQKQTDLGSPSFFSAQVSCMFRWAEPMRSCIEGLLHGFTEPESLSRFEGSHVNYNEVAFWHVRACPNNASRDMPQGSRRASPRDYSR</sequence>
<dbReference type="AlphaFoldDB" id="D0R016"/>